<protein>
    <submittedName>
        <fullName evidence="2">TIGR02680 family protein</fullName>
    </submittedName>
</protein>
<feature type="non-terminal residue" evidence="2">
    <location>
        <position position="1"/>
    </location>
</feature>
<keyword evidence="3" id="KW-1185">Reference proteome</keyword>
<proteinExistence type="predicted"/>
<evidence type="ECO:0000313" key="2">
    <source>
        <dbReference type="EMBL" id="MDV7217960.1"/>
    </source>
</evidence>
<accession>A0ABU4FBJ0</accession>
<feature type="region of interest" description="Disordered" evidence="1">
    <location>
        <begin position="55"/>
        <end position="79"/>
    </location>
</feature>
<feature type="region of interest" description="Disordered" evidence="1">
    <location>
        <begin position="177"/>
        <end position="200"/>
    </location>
</feature>
<comment type="caution">
    <text evidence="2">The sequence shown here is derived from an EMBL/GenBank/DDBJ whole genome shotgun (WGS) entry which is preliminary data.</text>
</comment>
<dbReference type="EMBL" id="JAWMAJ010000056">
    <property type="protein sequence ID" value="MDV7217960.1"/>
    <property type="molecule type" value="Genomic_DNA"/>
</dbReference>
<sequence length="549" mass="60789">ARAVTARRETEATASAHGLPADAAALDTVRLALDRLGQGIAGLRRRVRAVVSTADGHRAGRTDYERAASARRDAESDYTEPLDRLEAARRTVQGMEEALGATEQEILAREADGQRRLDAVVRQLPRVQQDMDDVHDRRVRAEEDERVRRESLAAQEDEALTCGRQVRTALSLPGVLGGAGLDADAEEDRDGRDGYGVLKSSDPVHEDVRERVKALRLLVDAVRGRLDAERRDISDTTLLNRHTELRDQLSGGYDATIEEHDGIKLCRLVDDHGPHDIAAVGERIAVQAAEARDRLTEREREVFQRFLTGELGDHLSTQVLAAGALVAALNATLSTVRTSHGLGVTLDWKLADGVEADVRAAVDLLRSPSGLRTRDESEQLRDVLQRRIEDARRADPAAGYAAHLRTALDYRDWFTFTPWVVNDAAPTSRRRLSGRTGLSQGEQRVLSYLVLFAAAAAHFTSLAESAPHAPRLILLDDAFAKVDEPTHARLGRILVDLDLDFVLTSERLIGNWPDVPSLHIYECLRDPHVRGVATLHYMWNGRHRRLMPV</sequence>
<gene>
    <name evidence="2" type="ORF">R5A26_18590</name>
</gene>
<evidence type="ECO:0000313" key="3">
    <source>
        <dbReference type="Proteomes" id="UP001187346"/>
    </source>
</evidence>
<dbReference type="Proteomes" id="UP001187346">
    <property type="component" value="Unassembled WGS sequence"/>
</dbReference>
<dbReference type="NCBIfam" id="TIGR02680">
    <property type="entry name" value="TIGR02680 family protein"/>
    <property type="match status" value="1"/>
</dbReference>
<dbReference type="SUPFAM" id="SSF52540">
    <property type="entry name" value="P-loop containing nucleoside triphosphate hydrolases"/>
    <property type="match status" value="1"/>
</dbReference>
<organism evidence="2 3">
    <name type="scientific">Streptomyces prunicolor</name>
    <dbReference type="NCBI Taxonomy" id="67348"/>
    <lineage>
        <taxon>Bacteria</taxon>
        <taxon>Bacillati</taxon>
        <taxon>Actinomycetota</taxon>
        <taxon>Actinomycetes</taxon>
        <taxon>Kitasatosporales</taxon>
        <taxon>Streptomycetaceae</taxon>
        <taxon>Streptomyces</taxon>
    </lineage>
</organism>
<dbReference type="RefSeq" id="WP_317772106.1">
    <property type="nucleotide sequence ID" value="NZ_JAWMAJ010000056.1"/>
</dbReference>
<dbReference type="InterPro" id="IPR027417">
    <property type="entry name" value="P-loop_NTPase"/>
</dbReference>
<reference evidence="2 3" key="1">
    <citation type="submission" date="2023-10" db="EMBL/GenBank/DDBJ databases">
        <title>Characterization of rhizosphere-enriched actinobacteria from wheat plants lab-grown on chernevaya soil.</title>
        <authorList>
            <person name="Tikhonova E.N."/>
            <person name="Konopkin A."/>
            <person name="Kravchenko I.K."/>
        </authorList>
    </citation>
    <scope>NUCLEOTIDE SEQUENCE [LARGE SCALE GENOMIC DNA]</scope>
    <source>
        <strain evidence="2 3">RR29</strain>
    </source>
</reference>
<name>A0ABU4FBJ0_9ACTN</name>
<dbReference type="Pfam" id="PF13558">
    <property type="entry name" value="SbcC_Walker_B"/>
    <property type="match status" value="1"/>
</dbReference>
<evidence type="ECO:0000256" key="1">
    <source>
        <dbReference type="SAM" id="MobiDB-lite"/>
    </source>
</evidence>
<dbReference type="InterPro" id="IPR013496">
    <property type="entry name" value="CHP02680"/>
</dbReference>